<proteinExistence type="predicted"/>
<organism evidence="2 3">
    <name type="scientific">Micromonospora purpureochromogenes</name>
    <dbReference type="NCBI Taxonomy" id="47872"/>
    <lineage>
        <taxon>Bacteria</taxon>
        <taxon>Bacillati</taxon>
        <taxon>Actinomycetota</taxon>
        <taxon>Actinomycetes</taxon>
        <taxon>Micromonosporales</taxon>
        <taxon>Micromonosporaceae</taxon>
        <taxon>Micromonospora</taxon>
    </lineage>
</organism>
<sequence>MRVRPISPERLVAELTERLLAAAPEPGLPAVTGAGPDAAADRPGRLRVALDGPPAAAPQRLAEALVDPLRALGRPVLHVRAEDFLRPASIRFEQGRTNPDAYYESWTDEAGLRREVLDPAGPGGSGQVLPSLWDPATDRASRAAYVPLPPGAVLLVSGALLLGGGLPFDVAVHLALSPAALARRTDPELRWTLPAFARYADEVDPTSFADVVVRADDPRHPALVEPDEPVDRGRKNSSV</sequence>
<evidence type="ECO:0000256" key="1">
    <source>
        <dbReference type="SAM" id="MobiDB-lite"/>
    </source>
</evidence>
<accession>A0A1C4Z024</accession>
<feature type="region of interest" description="Disordered" evidence="1">
    <location>
        <begin position="218"/>
        <end position="239"/>
    </location>
</feature>
<evidence type="ECO:0008006" key="4">
    <source>
        <dbReference type="Google" id="ProtNLM"/>
    </source>
</evidence>
<dbReference type="Proteomes" id="UP000198228">
    <property type="component" value="Chromosome I"/>
</dbReference>
<dbReference type="Gene3D" id="3.40.50.300">
    <property type="entry name" value="P-loop containing nucleotide triphosphate hydrolases"/>
    <property type="match status" value="1"/>
</dbReference>
<name>A0A1C4Z024_9ACTN</name>
<protein>
    <recommendedName>
        <fullName evidence="4">Uridine kinase</fullName>
    </recommendedName>
</protein>
<evidence type="ECO:0000313" key="3">
    <source>
        <dbReference type="Proteomes" id="UP000198228"/>
    </source>
</evidence>
<dbReference type="AlphaFoldDB" id="A0A1C4Z024"/>
<dbReference type="InterPro" id="IPR027417">
    <property type="entry name" value="P-loop_NTPase"/>
</dbReference>
<evidence type="ECO:0000313" key="2">
    <source>
        <dbReference type="EMBL" id="SCF26246.1"/>
    </source>
</evidence>
<feature type="compositionally biased region" description="Basic and acidic residues" evidence="1">
    <location>
        <begin position="229"/>
        <end position="239"/>
    </location>
</feature>
<reference evidence="2 3" key="1">
    <citation type="submission" date="2016-06" db="EMBL/GenBank/DDBJ databases">
        <authorList>
            <person name="Kjaerup R.B."/>
            <person name="Dalgaard T.S."/>
            <person name="Juul-Madsen H.R."/>
        </authorList>
    </citation>
    <scope>NUCLEOTIDE SEQUENCE [LARGE SCALE GENOMIC DNA]</scope>
    <source>
        <strain evidence="2 3">DSM 43821</strain>
    </source>
</reference>
<gene>
    <name evidence="2" type="ORF">GA0074696_3883</name>
</gene>
<dbReference type="RefSeq" id="WP_088962384.1">
    <property type="nucleotide sequence ID" value="NZ_LT607410.1"/>
</dbReference>
<dbReference type="EMBL" id="LT607410">
    <property type="protein sequence ID" value="SCF26246.1"/>
    <property type="molecule type" value="Genomic_DNA"/>
</dbReference>